<dbReference type="RefSeq" id="WP_044906683.1">
    <property type="nucleotide sequence ID" value="NZ_JQIF01000078.1"/>
</dbReference>
<evidence type="ECO:0000256" key="6">
    <source>
        <dbReference type="PIRNR" id="PIRNR006429"/>
    </source>
</evidence>
<dbReference type="EMBL" id="JQIF01000078">
    <property type="protein sequence ID" value="KGJ52192.1"/>
    <property type="molecule type" value="Genomic_DNA"/>
</dbReference>
<dbReference type="PIRSF" id="PIRSF006429">
    <property type="entry name" value="GOGAT_lg_2"/>
    <property type="match status" value="1"/>
</dbReference>
<evidence type="ECO:0000313" key="8">
    <source>
        <dbReference type="EMBL" id="KGJ52192.1"/>
    </source>
</evidence>
<dbReference type="Proteomes" id="UP000030008">
    <property type="component" value="Unassembled WGS sequence"/>
</dbReference>
<dbReference type="InterPro" id="IPR024188">
    <property type="entry name" value="GltB"/>
</dbReference>
<dbReference type="InterPro" id="IPR013785">
    <property type="entry name" value="Aldolase_TIM"/>
</dbReference>
<evidence type="ECO:0000256" key="2">
    <source>
        <dbReference type="ARBA" id="ARBA00022448"/>
    </source>
</evidence>
<name>A0A099I4K8_CLOIN</name>
<dbReference type="CDD" id="cd00730">
    <property type="entry name" value="rubredoxin"/>
    <property type="match status" value="1"/>
</dbReference>
<comment type="similarity">
    <text evidence="1 6">Belongs to the glutamate synthase family.</text>
</comment>
<feature type="domain" description="Rubredoxin-like" evidence="7">
    <location>
        <begin position="2"/>
        <end position="43"/>
    </location>
</feature>
<dbReference type="Gene3D" id="2.20.28.10">
    <property type="match status" value="1"/>
</dbReference>
<dbReference type="GO" id="GO:0015930">
    <property type="term" value="F:glutamate synthase activity"/>
    <property type="evidence" value="ECO:0007669"/>
    <property type="project" value="InterPro"/>
</dbReference>
<protein>
    <submittedName>
        <fullName evidence="8">Glutamate synthase</fullName>
    </submittedName>
</protein>
<dbReference type="GO" id="GO:0005506">
    <property type="term" value="F:iron ion binding"/>
    <property type="evidence" value="ECO:0007669"/>
    <property type="project" value="InterPro"/>
</dbReference>
<evidence type="ECO:0000259" key="7">
    <source>
        <dbReference type="PROSITE" id="PS50903"/>
    </source>
</evidence>
<keyword evidence="2" id="KW-0813">Transport</keyword>
<keyword evidence="3" id="KW-0479">Metal-binding</keyword>
<evidence type="ECO:0000256" key="1">
    <source>
        <dbReference type="ARBA" id="ARBA00009716"/>
    </source>
</evidence>
<dbReference type="Gene3D" id="3.20.20.70">
    <property type="entry name" value="Aldolase class I"/>
    <property type="match status" value="1"/>
</dbReference>
<evidence type="ECO:0000256" key="3">
    <source>
        <dbReference type="ARBA" id="ARBA00022723"/>
    </source>
</evidence>
<evidence type="ECO:0000256" key="5">
    <source>
        <dbReference type="ARBA" id="ARBA00023004"/>
    </source>
</evidence>
<dbReference type="Pfam" id="PF00301">
    <property type="entry name" value="Rubredoxin"/>
    <property type="match status" value="1"/>
</dbReference>
<dbReference type="SUPFAM" id="SSF57802">
    <property type="entry name" value="Rubredoxin-like"/>
    <property type="match status" value="1"/>
</dbReference>
<comment type="caution">
    <text evidence="8">The sequence shown here is derived from an EMBL/GenBank/DDBJ whole genome shotgun (WGS) entry which is preliminary data.</text>
</comment>
<dbReference type="InterPro" id="IPR002932">
    <property type="entry name" value="Glu_synthdom"/>
</dbReference>
<keyword evidence="4" id="KW-0249">Electron transport</keyword>
<dbReference type="InterPro" id="IPR024935">
    <property type="entry name" value="Rubredoxin_dom"/>
</dbReference>
<keyword evidence="5" id="KW-0408">Iron</keyword>
<accession>A0A099I4K8</accession>
<reference evidence="8 9" key="1">
    <citation type="submission" date="2014-08" db="EMBL/GenBank/DDBJ databases">
        <title>Clostridium innocuum, an unnegligible vancomycin-resistant pathogen causing extra-intestinal infections.</title>
        <authorList>
            <person name="Feng Y."/>
            <person name="Chiu C.-H."/>
        </authorList>
    </citation>
    <scope>NUCLEOTIDE SEQUENCE [LARGE SCALE GENOMIC DNA]</scope>
    <source>
        <strain evidence="8 9">AN88</strain>
    </source>
</reference>
<dbReference type="GO" id="GO:0006537">
    <property type="term" value="P:glutamate biosynthetic process"/>
    <property type="evidence" value="ECO:0007669"/>
    <property type="project" value="InterPro"/>
</dbReference>
<dbReference type="PANTHER" id="PTHR43819:SF1">
    <property type="entry name" value="ARCHAEAL-TYPE GLUTAMATE SYNTHASE [NADPH]"/>
    <property type="match status" value="1"/>
</dbReference>
<dbReference type="AlphaFoldDB" id="A0A099I4K8"/>
<dbReference type="PROSITE" id="PS50903">
    <property type="entry name" value="RUBREDOXIN_LIKE"/>
    <property type="match status" value="1"/>
</dbReference>
<dbReference type="Pfam" id="PF01645">
    <property type="entry name" value="Glu_synthase"/>
    <property type="match status" value="1"/>
</dbReference>
<organism evidence="8 9">
    <name type="scientific">Clostridium innocuum</name>
    <dbReference type="NCBI Taxonomy" id="1522"/>
    <lineage>
        <taxon>Bacteria</taxon>
        <taxon>Bacillati</taxon>
        <taxon>Bacillota</taxon>
        <taxon>Clostridia</taxon>
        <taxon>Eubacteriales</taxon>
        <taxon>Clostridiaceae</taxon>
        <taxon>Clostridium</taxon>
    </lineage>
</organism>
<dbReference type="PANTHER" id="PTHR43819">
    <property type="entry name" value="ARCHAEAL-TYPE GLUTAMATE SYNTHASE [NADPH]"/>
    <property type="match status" value="1"/>
</dbReference>
<dbReference type="SUPFAM" id="SSF51395">
    <property type="entry name" value="FMN-linked oxidoreductases"/>
    <property type="match status" value="1"/>
</dbReference>
<evidence type="ECO:0000313" key="9">
    <source>
        <dbReference type="Proteomes" id="UP000030008"/>
    </source>
</evidence>
<gene>
    <name evidence="8" type="ORF">CIAN88_16210</name>
</gene>
<proteinExistence type="inferred from homology"/>
<evidence type="ECO:0000256" key="4">
    <source>
        <dbReference type="ARBA" id="ARBA00022982"/>
    </source>
</evidence>
<dbReference type="InterPro" id="IPR024934">
    <property type="entry name" value="Rubredoxin-like_dom"/>
</dbReference>
<sequence length="466" mass="50956">MKYVCEICGYMYDEAVEGTSWVNLDSTWKCPLCTAPKECFKKVASEEDASATSKSNDATSLTIQKNAKKEDTLETSMSLIHEMAIHNASRIEAMRTHKSVPGWDDILLLGGQLAHPPLADKADVDTTTIIGKNARRPMVLNHAVYVSHMSFGALSKEAKTALAKGTAALHTAQCSGEGGILPDEIDHAYKYIFEYVPNKYSVTDENLKRSDAIEIKIGQGSKPGMGGHLPAEKVTEEISAIRGKPLHQDIISPSKFEEIKTKDDLKQLVTSLRERSDGRPIGIKIAAGHIEADLEWIAYAQPDFITIDGRGGATGASPKYLKDNSTVPTVYALARARAYMNQHHMTQELIITGGFRTSGEMIKALAMGADAIAIASAAMIAIGCQQYRICHNGKCPMGIATQDPELRKNFSIDKGAKRLENYLHVLREELKSFARISGHTCIHDLSREDLCTTSSEISKHTGIPHC</sequence>
<dbReference type="CDD" id="cd02808">
    <property type="entry name" value="GltS_FMN"/>
    <property type="match status" value="1"/>
</dbReference>